<name>A0A8I0KWR2_9ACTO</name>
<dbReference type="Pfam" id="PF04472">
    <property type="entry name" value="SepF"/>
    <property type="match status" value="1"/>
</dbReference>
<evidence type="ECO:0000256" key="3">
    <source>
        <dbReference type="ARBA" id="ARBA00023306"/>
    </source>
</evidence>
<reference evidence="6 7" key="1">
    <citation type="submission" date="2020-08" db="EMBL/GenBank/DDBJ databases">
        <title>Winkia gen. nov., sp. nov., isolated from faeces of the Anser albifrons in China.</title>
        <authorList>
            <person name="Liu Q."/>
        </authorList>
    </citation>
    <scope>NUCLEOTIDE SEQUENCE [LARGE SCALE GENOMIC DNA]</scope>
    <source>
        <strain evidence="6 7">C62</strain>
    </source>
</reference>
<dbReference type="GO" id="GO:0005737">
    <property type="term" value="C:cytoplasm"/>
    <property type="evidence" value="ECO:0007669"/>
    <property type="project" value="UniProtKB-SubCell"/>
</dbReference>
<dbReference type="InterPro" id="IPR038594">
    <property type="entry name" value="SepF-like_sf"/>
</dbReference>
<keyword evidence="1 5" id="KW-0132">Cell division</keyword>
<dbReference type="GO" id="GO:0000917">
    <property type="term" value="P:division septum assembly"/>
    <property type="evidence" value="ECO:0007669"/>
    <property type="project" value="UniProtKB-KW"/>
</dbReference>
<keyword evidence="2 5" id="KW-0717">Septation</keyword>
<comment type="subunit">
    <text evidence="5">Homodimer. Interacts with FtsZ.</text>
</comment>
<evidence type="ECO:0000313" key="6">
    <source>
        <dbReference type="EMBL" id="MBD3690234.1"/>
    </source>
</evidence>
<dbReference type="HAMAP" id="MF_01197">
    <property type="entry name" value="SepF"/>
    <property type="match status" value="1"/>
</dbReference>
<comment type="subcellular location">
    <subcellularLocation>
        <location evidence="5">Cytoplasm</location>
    </subcellularLocation>
    <text evidence="5">Localizes to the division site, in a FtsZ-dependent manner.</text>
</comment>
<evidence type="ECO:0000256" key="5">
    <source>
        <dbReference type="HAMAP-Rule" id="MF_01197"/>
    </source>
</evidence>
<dbReference type="InterPro" id="IPR007561">
    <property type="entry name" value="Cell_div_SepF/SepF-rel"/>
</dbReference>
<dbReference type="PANTHER" id="PTHR35798:SF1">
    <property type="entry name" value="CELL DIVISION PROTEIN SEPF"/>
    <property type="match status" value="1"/>
</dbReference>
<keyword evidence="5" id="KW-0963">Cytoplasm</keyword>
<keyword evidence="7" id="KW-1185">Reference proteome</keyword>
<sequence length="150" mass="16451">MVGVVHKAMDFMGLSEPKMGADEDAHDYVDDYDYDFDDSDRDTGSDVTPFPAPQVVSSGSDVHRIVTIKTTNFDTDATRLGDAFREGVPVILNVTGMKEGDARRLIDFAAGLVYGLRGKLERVTHRVFLLSPETVAVSAVKDDSTRGFFD</sequence>
<dbReference type="PANTHER" id="PTHR35798">
    <property type="entry name" value="CELL DIVISION PROTEIN SEPF"/>
    <property type="match status" value="1"/>
</dbReference>
<evidence type="ECO:0000313" key="7">
    <source>
        <dbReference type="Proteomes" id="UP000627538"/>
    </source>
</evidence>
<keyword evidence="3 5" id="KW-0131">Cell cycle</keyword>
<evidence type="ECO:0000256" key="4">
    <source>
        <dbReference type="ARBA" id="ARBA00044936"/>
    </source>
</evidence>
<evidence type="ECO:0000256" key="2">
    <source>
        <dbReference type="ARBA" id="ARBA00023210"/>
    </source>
</evidence>
<protein>
    <recommendedName>
        <fullName evidence="5">Cell division protein SepF</fullName>
    </recommendedName>
</protein>
<dbReference type="GO" id="GO:0043093">
    <property type="term" value="P:FtsZ-dependent cytokinesis"/>
    <property type="evidence" value="ECO:0007669"/>
    <property type="project" value="UniProtKB-UniRule"/>
</dbReference>
<comment type="function">
    <text evidence="4 5">Cell division protein that is part of the divisome complex and is recruited early to the Z-ring. Probably stimulates Z-ring formation, perhaps through the cross-linking of FtsZ protofilaments. Its function overlaps with FtsA.</text>
</comment>
<dbReference type="InterPro" id="IPR023052">
    <property type="entry name" value="Cell_div_SepF"/>
</dbReference>
<comment type="caution">
    <text evidence="6">The sequence shown here is derived from an EMBL/GenBank/DDBJ whole genome shotgun (WGS) entry which is preliminary data.</text>
</comment>
<accession>A0A8I0KWR2</accession>
<gene>
    <name evidence="5" type="primary">sepF</name>
    <name evidence="6" type="ORF">H8R10_08355</name>
</gene>
<dbReference type="Gene3D" id="3.30.110.150">
    <property type="entry name" value="SepF-like protein"/>
    <property type="match status" value="1"/>
</dbReference>
<dbReference type="Proteomes" id="UP000627538">
    <property type="component" value="Unassembled WGS sequence"/>
</dbReference>
<dbReference type="EMBL" id="JACRUO010000003">
    <property type="protein sequence ID" value="MBD3690234.1"/>
    <property type="molecule type" value="Genomic_DNA"/>
</dbReference>
<dbReference type="AlphaFoldDB" id="A0A8I0KWR2"/>
<evidence type="ECO:0000256" key="1">
    <source>
        <dbReference type="ARBA" id="ARBA00022618"/>
    </source>
</evidence>
<organism evidence="6 7">
    <name type="scientific">Nanchangia anserum</name>
    <dbReference type="NCBI Taxonomy" id="2692125"/>
    <lineage>
        <taxon>Bacteria</taxon>
        <taxon>Bacillati</taxon>
        <taxon>Actinomycetota</taxon>
        <taxon>Actinomycetes</taxon>
        <taxon>Actinomycetales</taxon>
        <taxon>Actinomycetaceae</taxon>
        <taxon>Nanchangia</taxon>
    </lineage>
</organism>
<comment type="similarity">
    <text evidence="5">Belongs to the SepF family.</text>
</comment>
<proteinExistence type="inferred from homology"/>
<dbReference type="RefSeq" id="WP_191072343.1">
    <property type="nucleotide sequence ID" value="NZ_CP060506.1"/>
</dbReference>